<evidence type="ECO:0000259" key="9">
    <source>
        <dbReference type="Pfam" id="PF01408"/>
    </source>
</evidence>
<evidence type="ECO:0000256" key="6">
    <source>
        <dbReference type="ARBA" id="ARBA00023136"/>
    </source>
</evidence>
<evidence type="ECO:0000256" key="1">
    <source>
        <dbReference type="ARBA" id="ARBA00004370"/>
    </source>
</evidence>
<dbReference type="InterPro" id="IPR004104">
    <property type="entry name" value="Gfo/Idh/MocA-like_OxRdtase_C"/>
</dbReference>
<dbReference type="PANTHER" id="PTHR47844">
    <property type="entry name" value="SYNTHASE CPS1, PUTATIVE (AFU_ORTHOLOGUE AFUA_7G02500)-RELATED"/>
    <property type="match status" value="1"/>
</dbReference>
<feature type="domain" description="Gfo/Idh/MocA-like oxidoreductase C-terminal" evidence="10">
    <location>
        <begin position="882"/>
        <end position="1044"/>
    </location>
</feature>
<proteinExistence type="predicted"/>
<comment type="caution">
    <text evidence="11">The sequence shown here is derived from an EMBL/GenBank/DDBJ whole genome shotgun (WGS) entry which is preliminary data.</text>
</comment>
<evidence type="ECO:0000256" key="7">
    <source>
        <dbReference type="ARBA" id="ARBA00023180"/>
    </source>
</evidence>
<dbReference type="Gene3D" id="3.30.360.10">
    <property type="entry name" value="Dihydrodipicolinate Reductase, domain 2"/>
    <property type="match status" value="1"/>
</dbReference>
<feature type="compositionally biased region" description="Polar residues" evidence="8">
    <location>
        <begin position="565"/>
        <end position="574"/>
    </location>
</feature>
<dbReference type="SUPFAM" id="SSF53448">
    <property type="entry name" value="Nucleotide-diphospho-sugar transferases"/>
    <property type="match status" value="1"/>
</dbReference>
<organism evidence="11 12">
    <name type="scientific">Lithohypha guttulata</name>
    <dbReference type="NCBI Taxonomy" id="1690604"/>
    <lineage>
        <taxon>Eukaryota</taxon>
        <taxon>Fungi</taxon>
        <taxon>Dikarya</taxon>
        <taxon>Ascomycota</taxon>
        <taxon>Pezizomycotina</taxon>
        <taxon>Eurotiomycetes</taxon>
        <taxon>Chaetothyriomycetidae</taxon>
        <taxon>Chaetothyriales</taxon>
        <taxon>Trichomeriaceae</taxon>
        <taxon>Lithohypha</taxon>
    </lineage>
</organism>
<keyword evidence="7" id="KW-0325">Glycoprotein</keyword>
<dbReference type="Pfam" id="PF13641">
    <property type="entry name" value="Glyco_tranf_2_3"/>
    <property type="match status" value="1"/>
</dbReference>
<dbReference type="AlphaFoldDB" id="A0AAN7T090"/>
<feature type="domain" description="Gfo/Idh/MocA-like oxidoreductase N-terminal" evidence="9">
    <location>
        <begin position="718"/>
        <end position="830"/>
    </location>
</feature>
<keyword evidence="6" id="KW-0472">Membrane</keyword>
<feature type="compositionally biased region" description="Low complexity" evidence="8">
    <location>
        <begin position="603"/>
        <end position="615"/>
    </location>
</feature>
<evidence type="ECO:0000259" key="10">
    <source>
        <dbReference type="Pfam" id="PF02894"/>
    </source>
</evidence>
<keyword evidence="4" id="KW-0812">Transmembrane</keyword>
<evidence type="ECO:0000256" key="2">
    <source>
        <dbReference type="ARBA" id="ARBA00022676"/>
    </source>
</evidence>
<dbReference type="Pfam" id="PF02894">
    <property type="entry name" value="GFO_IDH_MocA_C"/>
    <property type="match status" value="1"/>
</dbReference>
<reference evidence="11 12" key="1">
    <citation type="submission" date="2023-08" db="EMBL/GenBank/DDBJ databases">
        <title>Black Yeasts Isolated from many extreme environments.</title>
        <authorList>
            <person name="Coleine C."/>
            <person name="Stajich J.E."/>
            <person name="Selbmann L."/>
        </authorList>
    </citation>
    <scope>NUCLEOTIDE SEQUENCE [LARGE SCALE GENOMIC DNA]</scope>
    <source>
        <strain evidence="11 12">CCFEE 5910</strain>
    </source>
</reference>
<dbReference type="SUPFAM" id="SSF55347">
    <property type="entry name" value="Glyceraldehyde-3-phosphate dehydrogenase-like, C-terminal domain"/>
    <property type="match status" value="1"/>
</dbReference>
<feature type="compositionally biased region" description="Basic and acidic residues" evidence="8">
    <location>
        <begin position="506"/>
        <end position="520"/>
    </location>
</feature>
<dbReference type="Gene3D" id="3.40.50.720">
    <property type="entry name" value="NAD(P)-binding Rossmann-like Domain"/>
    <property type="match status" value="1"/>
</dbReference>
<gene>
    <name evidence="11" type="ORF">LTR05_004521</name>
</gene>
<dbReference type="PANTHER" id="PTHR47844:SF1">
    <property type="entry name" value="EXOSTOSIN-LIKE 2"/>
    <property type="match status" value="1"/>
</dbReference>
<dbReference type="InterPro" id="IPR029044">
    <property type="entry name" value="Nucleotide-diphossugar_trans"/>
</dbReference>
<keyword evidence="3" id="KW-0808">Transferase</keyword>
<sequence length="1050" mass="118620">MEYEYIRVASWIPLIAVLSWTQATGRPWLTGLPIVLLRIISSCWEQITSALADPNYRFLIIVALRYYRLVGNFLAYYILYEPDPIPANPTVTAKNVHVVLPTIDPGNEAFVKCVQSILRHSPGWLTVVCGGEQHKQKAAEQVDHALNHATNHPTFITIDHIPYGHKRQQMCHVLDRLAEHKDQNRDTTVVFVDDHVWWNGDRFLEHLLAPLEDEHVALVGTRKRVARDRGRGFKDSFINFIGSIYLERHNFECSAANAIDGGVMVISARTLAIRARVAMEEEFRRGFTNERFFFNRFGPLNSDDDNYITRYVVKKRLGIKFQNDTKHEEIMYTTLGIDGWGKICGQFDRWARTQWRSNATSLFRDTTVWIDHPWTSLTVYLTWFFNFAAIWDPLIVYTWYHSTYQNVQWYHIAAIILGSKMIKLYPYFRRHPEEVFYFFPLYIVFGYCHSWVKLKALFTFYNIRWSGRPTTDDGTVLAATNDDDDDNDKQHNTPISPLSRRASSFTDRRSSLYDPRRQSDSKSPSCNTFLQALLHRASVSSGRSATVSGLRGGESTSLHMPPLTPSASRDSTPFNRRGLRSDGPPTRSTRDGYGSRLSSGVVPPMLSPRSPLRSRGNPGVHGPPAPTPRPRPRPRRTSYDRVRSTRFSWDDDMDHFVKKKIDNVQTFKFSKPMPPAPKVDVETHLRSVQSLGCESSKPWPSYDKVRRGYECDRLHLNGGGIFAREEHLPAVTKSKDLTLKAIYSRSLKSAQSLGTDPGKVDLYSDDSGEGKGLDDLLARNDIGAAIIALPIKNQPEYIKKALLAGKHVLSEKPVAENVKDAVELIEWHEKEIAPKGVTWGVAENVRFWAASVHAGEQRAEMGRALTFRARQQMLVEPGGKYYETDWRKVPTHQGGFLLDGGVHFAAVLRLLLRKDDPIVSLSAQTAQLQEHLPPVDTIEAVAKTKSGAVGSMSMSVGTTVKGSEYHIGCEKGFVSVSGNIVTVDGKQEEIQEEGSGVTPEVRAWGEALSNKKENALQSPREALADLEIIEVCLRSGEQEGKPIDLKYQQL</sequence>
<dbReference type="InterPro" id="IPR000683">
    <property type="entry name" value="Gfo/Idh/MocA-like_OxRdtase_N"/>
</dbReference>
<feature type="region of interest" description="Disordered" evidence="8">
    <location>
        <begin position="476"/>
        <end position="525"/>
    </location>
</feature>
<dbReference type="InterPro" id="IPR052427">
    <property type="entry name" value="Glycosyltrans_GT2/GT47"/>
</dbReference>
<accession>A0AAN7T090</accession>
<evidence type="ECO:0000313" key="11">
    <source>
        <dbReference type="EMBL" id="KAK5085240.1"/>
    </source>
</evidence>
<dbReference type="EMBL" id="JAVRRJ010000004">
    <property type="protein sequence ID" value="KAK5085240.1"/>
    <property type="molecule type" value="Genomic_DNA"/>
</dbReference>
<dbReference type="SUPFAM" id="SSF51735">
    <property type="entry name" value="NAD(P)-binding Rossmann-fold domains"/>
    <property type="match status" value="1"/>
</dbReference>
<dbReference type="GO" id="GO:0016757">
    <property type="term" value="F:glycosyltransferase activity"/>
    <property type="evidence" value="ECO:0007669"/>
    <property type="project" value="UniProtKB-KW"/>
</dbReference>
<name>A0AAN7T090_9EURO</name>
<keyword evidence="12" id="KW-1185">Reference proteome</keyword>
<evidence type="ECO:0000256" key="5">
    <source>
        <dbReference type="ARBA" id="ARBA00022989"/>
    </source>
</evidence>
<comment type="subcellular location">
    <subcellularLocation>
        <location evidence="1">Membrane</location>
    </subcellularLocation>
</comment>
<evidence type="ECO:0000256" key="3">
    <source>
        <dbReference type="ARBA" id="ARBA00022679"/>
    </source>
</evidence>
<dbReference type="Proteomes" id="UP001309876">
    <property type="component" value="Unassembled WGS sequence"/>
</dbReference>
<evidence type="ECO:0000313" key="12">
    <source>
        <dbReference type="Proteomes" id="UP001309876"/>
    </source>
</evidence>
<feature type="region of interest" description="Disordered" evidence="8">
    <location>
        <begin position="540"/>
        <end position="641"/>
    </location>
</feature>
<keyword evidence="2" id="KW-0328">Glycosyltransferase</keyword>
<dbReference type="Pfam" id="PF01408">
    <property type="entry name" value="GFO_IDH_MocA"/>
    <property type="match status" value="1"/>
</dbReference>
<keyword evidence="5" id="KW-1133">Transmembrane helix</keyword>
<dbReference type="GO" id="GO:0000166">
    <property type="term" value="F:nucleotide binding"/>
    <property type="evidence" value="ECO:0007669"/>
    <property type="project" value="InterPro"/>
</dbReference>
<evidence type="ECO:0000256" key="8">
    <source>
        <dbReference type="SAM" id="MobiDB-lite"/>
    </source>
</evidence>
<evidence type="ECO:0000256" key="4">
    <source>
        <dbReference type="ARBA" id="ARBA00022692"/>
    </source>
</evidence>
<dbReference type="GO" id="GO:0016020">
    <property type="term" value="C:membrane"/>
    <property type="evidence" value="ECO:0007669"/>
    <property type="project" value="UniProtKB-SubCell"/>
</dbReference>
<protein>
    <submittedName>
        <fullName evidence="11">Uncharacterized protein</fullName>
    </submittedName>
</protein>
<dbReference type="InterPro" id="IPR036291">
    <property type="entry name" value="NAD(P)-bd_dom_sf"/>
</dbReference>
<feature type="compositionally biased region" description="Polar residues" evidence="8">
    <location>
        <begin position="492"/>
        <end position="505"/>
    </location>
</feature>